<feature type="region of interest" description="Disordered" evidence="1">
    <location>
        <begin position="1"/>
        <end position="33"/>
    </location>
</feature>
<gene>
    <name evidence="2" type="ORF">S01H4_26470</name>
</gene>
<name>X1AQZ1_9ZZZZ</name>
<accession>X1AQZ1</accession>
<evidence type="ECO:0000313" key="2">
    <source>
        <dbReference type="EMBL" id="GAG85140.1"/>
    </source>
</evidence>
<proteinExistence type="predicted"/>
<protein>
    <submittedName>
        <fullName evidence="2">Uncharacterized protein</fullName>
    </submittedName>
</protein>
<feature type="non-terminal residue" evidence="2">
    <location>
        <position position="33"/>
    </location>
</feature>
<feature type="compositionally biased region" description="Basic and acidic residues" evidence="1">
    <location>
        <begin position="24"/>
        <end position="33"/>
    </location>
</feature>
<sequence>MTEKRGGSKNGFKKGNIPWNKGIKQWDTRIHPM</sequence>
<organism evidence="2">
    <name type="scientific">marine sediment metagenome</name>
    <dbReference type="NCBI Taxonomy" id="412755"/>
    <lineage>
        <taxon>unclassified sequences</taxon>
        <taxon>metagenomes</taxon>
        <taxon>ecological metagenomes</taxon>
    </lineage>
</organism>
<dbReference type="AlphaFoldDB" id="X1AQZ1"/>
<evidence type="ECO:0000256" key="1">
    <source>
        <dbReference type="SAM" id="MobiDB-lite"/>
    </source>
</evidence>
<reference evidence="2" key="1">
    <citation type="journal article" date="2014" name="Front. Microbiol.">
        <title>High frequency of phylogenetically diverse reductive dehalogenase-homologous genes in deep subseafloor sedimentary metagenomes.</title>
        <authorList>
            <person name="Kawai M."/>
            <person name="Futagami T."/>
            <person name="Toyoda A."/>
            <person name="Takaki Y."/>
            <person name="Nishi S."/>
            <person name="Hori S."/>
            <person name="Arai W."/>
            <person name="Tsubouchi T."/>
            <person name="Morono Y."/>
            <person name="Uchiyama I."/>
            <person name="Ito T."/>
            <person name="Fujiyama A."/>
            <person name="Inagaki F."/>
            <person name="Takami H."/>
        </authorList>
    </citation>
    <scope>NUCLEOTIDE SEQUENCE</scope>
    <source>
        <strain evidence="2">Expedition CK06-06</strain>
    </source>
</reference>
<dbReference type="EMBL" id="BART01012769">
    <property type="protein sequence ID" value="GAG85140.1"/>
    <property type="molecule type" value="Genomic_DNA"/>
</dbReference>
<comment type="caution">
    <text evidence="2">The sequence shown here is derived from an EMBL/GenBank/DDBJ whole genome shotgun (WGS) entry which is preliminary data.</text>
</comment>